<dbReference type="OrthoDB" id="10485354at2759"/>
<dbReference type="Proteomes" id="UP000266673">
    <property type="component" value="Unassembled WGS sequence"/>
</dbReference>
<protein>
    <submittedName>
        <fullName evidence="2">Uncharacterized protein</fullName>
    </submittedName>
</protein>
<evidence type="ECO:0000256" key="1">
    <source>
        <dbReference type="SAM" id="SignalP"/>
    </source>
</evidence>
<feature type="chain" id="PRO_5017242023" evidence="1">
    <location>
        <begin position="24"/>
        <end position="216"/>
    </location>
</feature>
<reference evidence="2 3" key="1">
    <citation type="submission" date="2018-06" db="EMBL/GenBank/DDBJ databases">
        <title>Comparative genomics reveals the genomic features of Rhizophagus irregularis, R. cerebriforme, R. diaphanum and Gigaspora rosea, and their symbiotic lifestyle signature.</title>
        <authorList>
            <person name="Morin E."/>
            <person name="San Clemente H."/>
            <person name="Chen E.C.H."/>
            <person name="De La Providencia I."/>
            <person name="Hainaut M."/>
            <person name="Kuo A."/>
            <person name="Kohler A."/>
            <person name="Murat C."/>
            <person name="Tang N."/>
            <person name="Roy S."/>
            <person name="Loubradou J."/>
            <person name="Henrissat B."/>
            <person name="Grigoriev I.V."/>
            <person name="Corradi N."/>
            <person name="Roux C."/>
            <person name="Martin F.M."/>
        </authorList>
    </citation>
    <scope>NUCLEOTIDE SEQUENCE [LARGE SCALE GENOMIC DNA]</scope>
    <source>
        <strain evidence="2 3">DAOM 194757</strain>
    </source>
</reference>
<evidence type="ECO:0000313" key="2">
    <source>
        <dbReference type="EMBL" id="RIB26623.1"/>
    </source>
</evidence>
<name>A0A397W2X8_9GLOM</name>
<comment type="caution">
    <text evidence="2">The sequence shown here is derived from an EMBL/GenBank/DDBJ whole genome shotgun (WGS) entry which is preliminary data.</text>
</comment>
<accession>A0A397W2X8</accession>
<evidence type="ECO:0000313" key="3">
    <source>
        <dbReference type="Proteomes" id="UP000266673"/>
    </source>
</evidence>
<gene>
    <name evidence="2" type="ORF">C2G38_2240660</name>
</gene>
<dbReference type="EMBL" id="QKWP01000129">
    <property type="protein sequence ID" value="RIB26623.1"/>
    <property type="molecule type" value="Genomic_DNA"/>
</dbReference>
<keyword evidence="1" id="KW-0732">Signal</keyword>
<keyword evidence="3" id="KW-1185">Reference proteome</keyword>
<proteinExistence type="predicted"/>
<dbReference type="AlphaFoldDB" id="A0A397W2X8"/>
<organism evidence="2 3">
    <name type="scientific">Gigaspora rosea</name>
    <dbReference type="NCBI Taxonomy" id="44941"/>
    <lineage>
        <taxon>Eukaryota</taxon>
        <taxon>Fungi</taxon>
        <taxon>Fungi incertae sedis</taxon>
        <taxon>Mucoromycota</taxon>
        <taxon>Glomeromycotina</taxon>
        <taxon>Glomeromycetes</taxon>
        <taxon>Diversisporales</taxon>
        <taxon>Gigasporaceae</taxon>
        <taxon>Gigaspora</taxon>
    </lineage>
</organism>
<sequence>MCCWSRHLFKMVLLELEYVLLESLFVRDGVIGIGVECTTTTVIEVEEASSNLEVGFTSSVLEIEKTSSSLYTETTPIYTYQSSEVTPLNSTHQHIDIASPSDYQYNLQKEDTFDDWASIDSPSQSVEQILYTTLDDVHNHELQPGQIAHLNARYRQLSTEMIEDLQFFTECKVAPVTHTLRKMVYNPDWKVYVRHLGSERRLAGVFWMSPDQQDLY</sequence>
<feature type="signal peptide" evidence="1">
    <location>
        <begin position="1"/>
        <end position="23"/>
    </location>
</feature>